<keyword evidence="1" id="KW-0472">Membrane</keyword>
<accession>A0ABQ2F237</accession>
<feature type="transmembrane region" description="Helical" evidence="1">
    <location>
        <begin position="48"/>
        <end position="69"/>
    </location>
</feature>
<dbReference type="Proteomes" id="UP000647587">
    <property type="component" value="Unassembled WGS sequence"/>
</dbReference>
<evidence type="ECO:0000313" key="3">
    <source>
        <dbReference type="Proteomes" id="UP000647587"/>
    </source>
</evidence>
<dbReference type="EMBL" id="BMPP01000012">
    <property type="protein sequence ID" value="GGK32233.1"/>
    <property type="molecule type" value="Genomic_DNA"/>
</dbReference>
<protein>
    <recommendedName>
        <fullName evidence="4">Cytochrome B</fullName>
    </recommendedName>
</protein>
<organism evidence="2 3">
    <name type="scientific">Deinococcus malanensis</name>
    <dbReference type="NCBI Taxonomy" id="1706855"/>
    <lineage>
        <taxon>Bacteria</taxon>
        <taxon>Thermotogati</taxon>
        <taxon>Deinococcota</taxon>
        <taxon>Deinococci</taxon>
        <taxon>Deinococcales</taxon>
        <taxon>Deinococcaceae</taxon>
        <taxon>Deinococcus</taxon>
    </lineage>
</organism>
<sequence length="147" mass="15988">MEGLYVILLSVHSIVRWLVLIFGAVALLRTLPGLGGGRAFTASERKAVAMFTGSVHLQLVLGLLLFAFMGMQTIPAFADAPRPSFRWEHVGLGVLVAVFATLASALSKRAATDQGKYRAAVIWTSLALLLSLAAIPWWRPLLRLFTQ</sequence>
<keyword evidence="1" id="KW-1133">Transmembrane helix</keyword>
<gene>
    <name evidence="2" type="ORF">GCM10008955_27640</name>
</gene>
<proteinExistence type="predicted"/>
<keyword evidence="3" id="KW-1185">Reference proteome</keyword>
<dbReference type="RefSeq" id="WP_189009841.1">
    <property type="nucleotide sequence ID" value="NZ_BMPP01000012.1"/>
</dbReference>
<keyword evidence="1" id="KW-0812">Transmembrane</keyword>
<evidence type="ECO:0000313" key="2">
    <source>
        <dbReference type="EMBL" id="GGK32233.1"/>
    </source>
</evidence>
<feature type="transmembrane region" description="Helical" evidence="1">
    <location>
        <begin position="6"/>
        <end position="28"/>
    </location>
</feature>
<feature type="transmembrane region" description="Helical" evidence="1">
    <location>
        <begin position="89"/>
        <end position="107"/>
    </location>
</feature>
<reference evidence="3" key="1">
    <citation type="journal article" date="2019" name="Int. J. Syst. Evol. Microbiol.">
        <title>The Global Catalogue of Microorganisms (GCM) 10K type strain sequencing project: providing services to taxonomists for standard genome sequencing and annotation.</title>
        <authorList>
            <consortium name="The Broad Institute Genomics Platform"/>
            <consortium name="The Broad Institute Genome Sequencing Center for Infectious Disease"/>
            <person name="Wu L."/>
            <person name="Ma J."/>
        </authorList>
    </citation>
    <scope>NUCLEOTIDE SEQUENCE [LARGE SCALE GENOMIC DNA]</scope>
    <source>
        <strain evidence="3">JCM 30331</strain>
    </source>
</reference>
<comment type="caution">
    <text evidence="2">The sequence shown here is derived from an EMBL/GenBank/DDBJ whole genome shotgun (WGS) entry which is preliminary data.</text>
</comment>
<evidence type="ECO:0000256" key="1">
    <source>
        <dbReference type="SAM" id="Phobius"/>
    </source>
</evidence>
<name>A0ABQ2F237_9DEIO</name>
<feature type="transmembrane region" description="Helical" evidence="1">
    <location>
        <begin position="119"/>
        <end position="138"/>
    </location>
</feature>
<evidence type="ECO:0008006" key="4">
    <source>
        <dbReference type="Google" id="ProtNLM"/>
    </source>
</evidence>